<protein>
    <submittedName>
        <fullName evidence="2">Uncharacterized protein</fullName>
    </submittedName>
</protein>
<feature type="transmembrane region" description="Helical" evidence="1">
    <location>
        <begin position="6"/>
        <end position="28"/>
    </location>
</feature>
<comment type="caution">
    <text evidence="2">The sequence shown here is derived from an EMBL/GenBank/DDBJ whole genome shotgun (WGS) entry which is preliminary data.</text>
</comment>
<organism evidence="2 3">
    <name type="scientific">Virgisporangium ochraceum</name>
    <dbReference type="NCBI Taxonomy" id="65505"/>
    <lineage>
        <taxon>Bacteria</taxon>
        <taxon>Bacillati</taxon>
        <taxon>Actinomycetota</taxon>
        <taxon>Actinomycetes</taxon>
        <taxon>Micromonosporales</taxon>
        <taxon>Micromonosporaceae</taxon>
        <taxon>Virgisporangium</taxon>
    </lineage>
</organism>
<keyword evidence="1" id="KW-1133">Transmembrane helix</keyword>
<evidence type="ECO:0000313" key="2">
    <source>
        <dbReference type="EMBL" id="GIJ66715.1"/>
    </source>
</evidence>
<sequence>MTSDAFWIRVVSLASAVVVAGTALYLVIWSGRDDPPVDPPVDPTAVARDRDELERICGAGRRGFGGAPAYGGAGPHAIVVFGPAGTGFTGGHPSFDQHDPDRWNVPKVDTVQLVGCLTPGGPTSAPPWTCEDTAGGTFTLYQGRHRLDVYAVSTARPVRTLPIDGSLGCPTGASMGAVQAVQADPPLFGRITLPDYESYTTALDRLINATVG</sequence>
<gene>
    <name evidence="2" type="ORF">Voc01_016320</name>
</gene>
<keyword evidence="3" id="KW-1185">Reference proteome</keyword>
<reference evidence="2" key="1">
    <citation type="submission" date="2021-01" db="EMBL/GenBank/DDBJ databases">
        <title>Whole genome shotgun sequence of Virgisporangium ochraceum NBRC 16418.</title>
        <authorList>
            <person name="Komaki H."/>
            <person name="Tamura T."/>
        </authorList>
    </citation>
    <scope>NUCLEOTIDE SEQUENCE</scope>
    <source>
        <strain evidence="2">NBRC 16418</strain>
    </source>
</reference>
<dbReference type="Proteomes" id="UP000635606">
    <property type="component" value="Unassembled WGS sequence"/>
</dbReference>
<dbReference type="RefSeq" id="WP_203926680.1">
    <property type="nucleotide sequence ID" value="NZ_BOPH01000020.1"/>
</dbReference>
<dbReference type="AlphaFoldDB" id="A0A8J4E911"/>
<accession>A0A8J4E911</accession>
<keyword evidence="1" id="KW-0472">Membrane</keyword>
<proteinExistence type="predicted"/>
<evidence type="ECO:0000256" key="1">
    <source>
        <dbReference type="SAM" id="Phobius"/>
    </source>
</evidence>
<name>A0A8J4E911_9ACTN</name>
<keyword evidence="1" id="KW-0812">Transmembrane</keyword>
<dbReference type="EMBL" id="BOPH01000020">
    <property type="protein sequence ID" value="GIJ66715.1"/>
    <property type="molecule type" value="Genomic_DNA"/>
</dbReference>
<evidence type="ECO:0000313" key="3">
    <source>
        <dbReference type="Proteomes" id="UP000635606"/>
    </source>
</evidence>